<name>A0A934RZA2_9BACT</name>
<dbReference type="PROSITE" id="PS50110">
    <property type="entry name" value="RESPONSE_REGULATORY"/>
    <property type="match status" value="1"/>
</dbReference>
<keyword evidence="4" id="KW-1185">Reference proteome</keyword>
<dbReference type="SUPFAM" id="SSF52172">
    <property type="entry name" value="CheY-like"/>
    <property type="match status" value="1"/>
</dbReference>
<dbReference type="InterPro" id="IPR052893">
    <property type="entry name" value="TCS_response_regulator"/>
</dbReference>
<evidence type="ECO:0000259" key="2">
    <source>
        <dbReference type="PROSITE" id="PS50110"/>
    </source>
</evidence>
<organism evidence="3 4">
    <name type="scientific">Pelagicoccus mobilis</name>
    <dbReference type="NCBI Taxonomy" id="415221"/>
    <lineage>
        <taxon>Bacteria</taxon>
        <taxon>Pseudomonadati</taxon>
        <taxon>Verrucomicrobiota</taxon>
        <taxon>Opitutia</taxon>
        <taxon>Puniceicoccales</taxon>
        <taxon>Pelagicoccaceae</taxon>
        <taxon>Pelagicoccus</taxon>
    </lineage>
</organism>
<comment type="caution">
    <text evidence="3">The sequence shown here is derived from an EMBL/GenBank/DDBJ whole genome shotgun (WGS) entry which is preliminary data.</text>
</comment>
<dbReference type="AlphaFoldDB" id="A0A934RZA2"/>
<dbReference type="SMART" id="SM00448">
    <property type="entry name" value="REC"/>
    <property type="match status" value="1"/>
</dbReference>
<keyword evidence="1" id="KW-0597">Phosphoprotein</keyword>
<feature type="modified residue" description="4-aspartylphosphate" evidence="1">
    <location>
        <position position="67"/>
    </location>
</feature>
<dbReference type="GO" id="GO:0000160">
    <property type="term" value="P:phosphorelay signal transduction system"/>
    <property type="evidence" value="ECO:0007669"/>
    <property type="project" value="InterPro"/>
</dbReference>
<dbReference type="Proteomes" id="UP000617628">
    <property type="component" value="Unassembled WGS sequence"/>
</dbReference>
<dbReference type="PANTHER" id="PTHR44520:SF1">
    <property type="entry name" value="TWO-COMPONENT SYSTEM REGULATORY PROTEIN"/>
    <property type="match status" value="1"/>
</dbReference>
<evidence type="ECO:0000313" key="4">
    <source>
        <dbReference type="Proteomes" id="UP000617628"/>
    </source>
</evidence>
<dbReference type="PANTHER" id="PTHR44520">
    <property type="entry name" value="RESPONSE REGULATOR RCP1-RELATED"/>
    <property type="match status" value="1"/>
</dbReference>
<evidence type="ECO:0000313" key="3">
    <source>
        <dbReference type="EMBL" id="MBK1877062.1"/>
    </source>
</evidence>
<dbReference type="Gene3D" id="3.40.50.2300">
    <property type="match status" value="1"/>
</dbReference>
<dbReference type="Pfam" id="PF00072">
    <property type="entry name" value="Response_reg"/>
    <property type="match status" value="1"/>
</dbReference>
<evidence type="ECO:0000256" key="1">
    <source>
        <dbReference type="PROSITE-ProRule" id="PRU00169"/>
    </source>
</evidence>
<sequence length="145" mass="16641">MSEQGRILLVEDNPDDVELTLRAFKKQGLVNQIDVVNDGQDALDYLFRKGRFAGKVTSPLPSLVLLDLNLPRVDGIEVLKQIRSERKTRCVPVTILTTSREEEDLSMSYELGANSYIRKPVDFHQFTEAVKQLGFYWLLLNERPF</sequence>
<feature type="domain" description="Response regulatory" evidence="2">
    <location>
        <begin position="6"/>
        <end position="134"/>
    </location>
</feature>
<protein>
    <submittedName>
        <fullName evidence="3">Response regulator</fullName>
    </submittedName>
</protein>
<dbReference type="InterPro" id="IPR001789">
    <property type="entry name" value="Sig_transdc_resp-reg_receiver"/>
</dbReference>
<dbReference type="RefSeq" id="WP_200355279.1">
    <property type="nucleotide sequence ID" value="NZ_JAENIL010000014.1"/>
</dbReference>
<dbReference type="EMBL" id="JAENIL010000014">
    <property type="protein sequence ID" value="MBK1877062.1"/>
    <property type="molecule type" value="Genomic_DNA"/>
</dbReference>
<dbReference type="InterPro" id="IPR011006">
    <property type="entry name" value="CheY-like_superfamily"/>
</dbReference>
<accession>A0A934RZA2</accession>
<dbReference type="CDD" id="cd17557">
    <property type="entry name" value="REC_Rcp-like"/>
    <property type="match status" value="1"/>
</dbReference>
<gene>
    <name evidence="3" type="ORF">JIN87_09295</name>
</gene>
<reference evidence="3" key="1">
    <citation type="submission" date="2021-01" db="EMBL/GenBank/DDBJ databases">
        <title>Modified the classification status of verrucomicrobia.</title>
        <authorList>
            <person name="Feng X."/>
        </authorList>
    </citation>
    <scope>NUCLEOTIDE SEQUENCE</scope>
    <source>
        <strain evidence="3">KCTC 13126</strain>
    </source>
</reference>
<proteinExistence type="predicted"/>